<protein>
    <submittedName>
        <fullName evidence="2">Uncharacterized protein</fullName>
    </submittedName>
</protein>
<reference evidence="2" key="1">
    <citation type="submission" date="2020-11" db="EMBL/GenBank/DDBJ databases">
        <authorList>
            <consortium name="DOE Joint Genome Institute"/>
            <person name="Ahrendt S."/>
            <person name="Riley R."/>
            <person name="Andreopoulos W."/>
            <person name="Labutti K."/>
            <person name="Pangilinan J."/>
            <person name="Ruiz-Duenas F.J."/>
            <person name="Barrasa J.M."/>
            <person name="Sanchez-Garcia M."/>
            <person name="Camarero S."/>
            <person name="Miyauchi S."/>
            <person name="Serrano A."/>
            <person name="Linde D."/>
            <person name="Babiker R."/>
            <person name="Drula E."/>
            <person name="Ayuso-Fernandez I."/>
            <person name="Pacheco R."/>
            <person name="Padilla G."/>
            <person name="Ferreira P."/>
            <person name="Barriuso J."/>
            <person name="Kellner H."/>
            <person name="Castanera R."/>
            <person name="Alfaro M."/>
            <person name="Ramirez L."/>
            <person name="Pisabarro A.G."/>
            <person name="Kuo A."/>
            <person name="Tritt A."/>
            <person name="Lipzen A."/>
            <person name="He G."/>
            <person name="Yan M."/>
            <person name="Ng V."/>
            <person name="Cullen D."/>
            <person name="Martin F."/>
            <person name="Rosso M.-N."/>
            <person name="Henrissat B."/>
            <person name="Hibbett D."/>
            <person name="Martinez A.T."/>
            <person name="Grigoriev I.V."/>
        </authorList>
    </citation>
    <scope>NUCLEOTIDE SEQUENCE</scope>
    <source>
        <strain evidence="2">MF-IS2</strain>
    </source>
</reference>
<evidence type="ECO:0000313" key="3">
    <source>
        <dbReference type="Proteomes" id="UP000807342"/>
    </source>
</evidence>
<keyword evidence="1" id="KW-0472">Membrane</keyword>
<keyword evidence="1" id="KW-1133">Transmembrane helix</keyword>
<gene>
    <name evidence="2" type="ORF">P691DRAFT_800185</name>
</gene>
<comment type="caution">
    <text evidence="2">The sequence shown here is derived from an EMBL/GenBank/DDBJ whole genome shotgun (WGS) entry which is preliminary data.</text>
</comment>
<organism evidence="2 3">
    <name type="scientific">Macrolepiota fuliginosa MF-IS2</name>
    <dbReference type="NCBI Taxonomy" id="1400762"/>
    <lineage>
        <taxon>Eukaryota</taxon>
        <taxon>Fungi</taxon>
        <taxon>Dikarya</taxon>
        <taxon>Basidiomycota</taxon>
        <taxon>Agaricomycotina</taxon>
        <taxon>Agaricomycetes</taxon>
        <taxon>Agaricomycetidae</taxon>
        <taxon>Agaricales</taxon>
        <taxon>Agaricineae</taxon>
        <taxon>Agaricaceae</taxon>
        <taxon>Macrolepiota</taxon>
    </lineage>
</organism>
<evidence type="ECO:0000313" key="2">
    <source>
        <dbReference type="EMBL" id="KAF9453559.1"/>
    </source>
</evidence>
<sequence>MNPTADARHLPGDSALAQVFAKHDSKIRSGFITRLDRTSILRKKLIFVRSLVYNVVILVGSAALVAVFVFHDLASNVPESLRLTLSITQGILLLWAISVLLFTTSTPFFLGECRLRLKYGFRSTEIIIRRSPSESLSAPASHEPSELRWRASLRAVDPTLLYSNPASILASDFWVMEHAIIMDVYADMEKNKINEEDLEFTAWRECDGVWTGLELWRLHSVASDQQEVALFKAFLTSKGKRELISAWERLFDSEKTAVTQTPENYKSIVKRFSQEGIDYEAVWSQLQRP</sequence>
<keyword evidence="1" id="KW-0812">Transmembrane</keyword>
<accession>A0A9P5XMG8</accession>
<feature type="transmembrane region" description="Helical" evidence="1">
    <location>
        <begin position="51"/>
        <end position="70"/>
    </location>
</feature>
<proteinExistence type="predicted"/>
<dbReference type="EMBL" id="MU151060">
    <property type="protein sequence ID" value="KAF9453559.1"/>
    <property type="molecule type" value="Genomic_DNA"/>
</dbReference>
<name>A0A9P5XMG8_9AGAR</name>
<feature type="transmembrane region" description="Helical" evidence="1">
    <location>
        <begin position="90"/>
        <end position="110"/>
    </location>
</feature>
<evidence type="ECO:0000256" key="1">
    <source>
        <dbReference type="SAM" id="Phobius"/>
    </source>
</evidence>
<dbReference type="Proteomes" id="UP000807342">
    <property type="component" value="Unassembled WGS sequence"/>
</dbReference>
<keyword evidence="3" id="KW-1185">Reference proteome</keyword>
<dbReference type="AlphaFoldDB" id="A0A9P5XMG8"/>
<dbReference type="OrthoDB" id="5421757at2759"/>